<accession>A0A1G5Q692</accession>
<dbReference type="PANTHER" id="PTHR42194:SF1">
    <property type="entry name" value="UPF0276 PROTEIN HI_1600"/>
    <property type="match status" value="1"/>
</dbReference>
<evidence type="ECO:0000313" key="3">
    <source>
        <dbReference type="Proteomes" id="UP000199648"/>
    </source>
</evidence>
<dbReference type="HAMAP" id="MF_00697">
    <property type="entry name" value="UPF0276"/>
    <property type="match status" value="1"/>
</dbReference>
<dbReference type="InterPro" id="IPR007801">
    <property type="entry name" value="MbnB/TglH/ChrH"/>
</dbReference>
<evidence type="ECO:0000313" key="2">
    <source>
        <dbReference type="EMBL" id="SCZ57187.1"/>
    </source>
</evidence>
<sequence length="282" mass="31318">MSDPTRMLEGAGLGLRRALTGALAEAHPANIGFLEVTPENWMGLGGRYARDLAFFAEQWPLASHGLSLSLGGPDPLDEAFIGELKAFLDTNGVVLYSEHLSYCTDGGHLYDLMPLPFTEEAVHHLAGRIRRTQAILERRIAVENVSYYADQSGDMDEAAFVTAVLEEADCDLLLDVNNAYVNSVNHGYDPVRFIHSLPAERIAYMHVAGHYRESERLIIDTHGAAVVDPVWSLLETAYRHAGVRPTLLERDFNLPSLSELLDELGTIRRLQNEEGHDERRIA</sequence>
<organism evidence="2 3">
    <name type="scientific">Thiohalomonas denitrificans</name>
    <dbReference type="NCBI Taxonomy" id="415747"/>
    <lineage>
        <taxon>Bacteria</taxon>
        <taxon>Pseudomonadati</taxon>
        <taxon>Pseudomonadota</taxon>
        <taxon>Gammaproteobacteria</taxon>
        <taxon>Thiohalomonadales</taxon>
        <taxon>Thiohalomonadaceae</taxon>
        <taxon>Thiohalomonas</taxon>
    </lineage>
</organism>
<proteinExistence type="inferred from homology"/>
<comment type="similarity">
    <text evidence="1">Belongs to the UPF0276 family.</text>
</comment>
<dbReference type="InterPro" id="IPR036237">
    <property type="entry name" value="Xyl_isomerase-like_sf"/>
</dbReference>
<dbReference type="PANTHER" id="PTHR42194">
    <property type="entry name" value="UPF0276 PROTEIN HI_1600"/>
    <property type="match status" value="1"/>
</dbReference>
<protein>
    <recommendedName>
        <fullName evidence="1">UPF0276 protein SAMN03097708_01381</fullName>
    </recommendedName>
</protein>
<evidence type="ECO:0000256" key="1">
    <source>
        <dbReference type="HAMAP-Rule" id="MF_00697"/>
    </source>
</evidence>
<reference evidence="2 3" key="1">
    <citation type="submission" date="2016-10" db="EMBL/GenBank/DDBJ databases">
        <authorList>
            <person name="de Groot N.N."/>
        </authorList>
    </citation>
    <scope>NUCLEOTIDE SEQUENCE [LARGE SCALE GENOMIC DNA]</scope>
    <source>
        <strain evidence="2 3">HLD2</strain>
    </source>
</reference>
<dbReference type="NCBIfam" id="NF003818">
    <property type="entry name" value="PRK05409.1"/>
    <property type="match status" value="1"/>
</dbReference>
<gene>
    <name evidence="2" type="ORF">SAMN03097708_01381</name>
</gene>
<dbReference type="RefSeq" id="WP_092994480.1">
    <property type="nucleotide sequence ID" value="NZ_FMWD01000004.1"/>
</dbReference>
<dbReference type="OrthoDB" id="9763101at2"/>
<dbReference type="EMBL" id="FMWD01000004">
    <property type="protein sequence ID" value="SCZ57187.1"/>
    <property type="molecule type" value="Genomic_DNA"/>
</dbReference>
<dbReference type="Pfam" id="PF05114">
    <property type="entry name" value="MbnB_TglH_ChrH"/>
    <property type="match status" value="1"/>
</dbReference>
<dbReference type="SUPFAM" id="SSF51658">
    <property type="entry name" value="Xylose isomerase-like"/>
    <property type="match status" value="1"/>
</dbReference>
<dbReference type="Gene3D" id="3.20.20.150">
    <property type="entry name" value="Divalent-metal-dependent TIM barrel enzymes"/>
    <property type="match status" value="1"/>
</dbReference>
<dbReference type="AlphaFoldDB" id="A0A1G5Q692"/>
<dbReference type="Proteomes" id="UP000199648">
    <property type="component" value="Unassembled WGS sequence"/>
</dbReference>
<keyword evidence="3" id="KW-1185">Reference proteome</keyword>
<dbReference type="STRING" id="415747.SAMN03097708_01381"/>
<name>A0A1G5Q692_9GAMM</name>